<dbReference type="InterPro" id="IPR042094">
    <property type="entry name" value="T2SS_GspF_sf"/>
</dbReference>
<sequence length="342" mass="37262">MLEDLRSFFSTHSIDSLIGPEMEVGGYDVRFVLSLLIFLGALIAFEGVRQLLKRGENREEAINRRIQMLNQGKTGEDVLELLKPRESKPLMKSFPLVGDLPGALAASGLNMVPEMFLLGCGGAFLVSATGGSLVANPLTVIPVSAVCFLLAPLVYLGANLRRRKAALIKQLPDALDLMSRGLKVGHPLNTTLQSVANEMPDPIGTEFGLVVDQVAYGEELTTAIRNMADRVDEEDIQYLSVALTMQHGTGGDLAGILRTLARVIRARMSLRRKIKAISAEGRMTAYILSFIPVGIALVMTVMTPDYYGSVVQYPIFWPVMSVISAAIVLNAIVLFKLVNFRI</sequence>
<evidence type="ECO:0000256" key="4">
    <source>
        <dbReference type="ARBA" id="ARBA00022989"/>
    </source>
</evidence>
<gene>
    <name evidence="8" type="ORF">RUA8715_00563</name>
</gene>
<evidence type="ECO:0000259" key="7">
    <source>
        <dbReference type="Pfam" id="PF00482"/>
    </source>
</evidence>
<evidence type="ECO:0000256" key="5">
    <source>
        <dbReference type="ARBA" id="ARBA00023136"/>
    </source>
</evidence>
<reference evidence="9" key="1">
    <citation type="submission" date="2017-05" db="EMBL/GenBank/DDBJ databases">
        <authorList>
            <person name="Rodrigo-Torres L."/>
            <person name="Arahal R. D."/>
            <person name="Lucena T."/>
        </authorList>
    </citation>
    <scope>NUCLEOTIDE SEQUENCE [LARGE SCALE GENOMIC DNA]</scope>
    <source>
        <strain evidence="9">CECT 8715</strain>
    </source>
</reference>
<dbReference type="GO" id="GO:0005886">
    <property type="term" value="C:plasma membrane"/>
    <property type="evidence" value="ECO:0007669"/>
    <property type="project" value="UniProtKB-SubCell"/>
</dbReference>
<feature type="transmembrane region" description="Helical" evidence="6">
    <location>
        <begin position="115"/>
        <end position="134"/>
    </location>
</feature>
<dbReference type="Proteomes" id="UP000202485">
    <property type="component" value="Unassembled WGS sequence"/>
</dbReference>
<evidence type="ECO:0000313" key="8">
    <source>
        <dbReference type="EMBL" id="SMX34653.1"/>
    </source>
</evidence>
<evidence type="ECO:0000256" key="6">
    <source>
        <dbReference type="SAM" id="Phobius"/>
    </source>
</evidence>
<evidence type="ECO:0000256" key="3">
    <source>
        <dbReference type="ARBA" id="ARBA00022692"/>
    </source>
</evidence>
<organism evidence="8 9">
    <name type="scientific">Ruegeria arenilitoris</name>
    <dbReference type="NCBI Taxonomy" id="1173585"/>
    <lineage>
        <taxon>Bacteria</taxon>
        <taxon>Pseudomonadati</taxon>
        <taxon>Pseudomonadota</taxon>
        <taxon>Alphaproteobacteria</taxon>
        <taxon>Rhodobacterales</taxon>
        <taxon>Roseobacteraceae</taxon>
        <taxon>Ruegeria</taxon>
    </lineage>
</organism>
<accession>A0A238JVX8</accession>
<dbReference type="Pfam" id="PF00482">
    <property type="entry name" value="T2SSF"/>
    <property type="match status" value="1"/>
</dbReference>
<dbReference type="PANTHER" id="PTHR35007:SF1">
    <property type="entry name" value="PILUS ASSEMBLY PROTEIN"/>
    <property type="match status" value="1"/>
</dbReference>
<dbReference type="AlphaFoldDB" id="A0A238JVX8"/>
<dbReference type="PANTHER" id="PTHR35007">
    <property type="entry name" value="INTEGRAL MEMBRANE PROTEIN-RELATED"/>
    <property type="match status" value="1"/>
</dbReference>
<feature type="transmembrane region" description="Helical" evidence="6">
    <location>
        <begin position="140"/>
        <end position="160"/>
    </location>
</feature>
<keyword evidence="2" id="KW-1003">Cell membrane</keyword>
<dbReference type="RefSeq" id="WP_093962114.1">
    <property type="nucleotide sequence ID" value="NZ_FXYG01000001.1"/>
</dbReference>
<name>A0A238JVX8_9RHOB</name>
<feature type="domain" description="Type II secretion system protein GspF" evidence="7">
    <location>
        <begin position="175"/>
        <end position="300"/>
    </location>
</feature>
<evidence type="ECO:0000256" key="2">
    <source>
        <dbReference type="ARBA" id="ARBA00022475"/>
    </source>
</evidence>
<dbReference type="Gene3D" id="1.20.81.30">
    <property type="entry name" value="Type II secretion system (T2SS), domain F"/>
    <property type="match status" value="1"/>
</dbReference>
<keyword evidence="4 6" id="KW-1133">Transmembrane helix</keyword>
<dbReference type="OrthoDB" id="9803381at2"/>
<keyword evidence="3 6" id="KW-0812">Transmembrane</keyword>
<evidence type="ECO:0000256" key="1">
    <source>
        <dbReference type="ARBA" id="ARBA00004651"/>
    </source>
</evidence>
<dbReference type="InterPro" id="IPR018076">
    <property type="entry name" value="T2SS_GspF_dom"/>
</dbReference>
<comment type="subcellular location">
    <subcellularLocation>
        <location evidence="1">Cell membrane</location>
        <topology evidence="1">Multi-pass membrane protein</topology>
    </subcellularLocation>
</comment>
<feature type="transmembrane region" description="Helical" evidence="6">
    <location>
        <begin position="29"/>
        <end position="48"/>
    </location>
</feature>
<feature type="transmembrane region" description="Helical" evidence="6">
    <location>
        <begin position="283"/>
        <end position="303"/>
    </location>
</feature>
<keyword evidence="9" id="KW-1185">Reference proteome</keyword>
<proteinExistence type="predicted"/>
<protein>
    <submittedName>
        <fullName evidence="8">Bacterial type II secretion system protein F domain protein</fullName>
    </submittedName>
</protein>
<dbReference type="EMBL" id="FXYG01000001">
    <property type="protein sequence ID" value="SMX34653.1"/>
    <property type="molecule type" value="Genomic_DNA"/>
</dbReference>
<keyword evidence="5 6" id="KW-0472">Membrane</keyword>
<feature type="transmembrane region" description="Helical" evidence="6">
    <location>
        <begin position="315"/>
        <end position="338"/>
    </location>
</feature>
<evidence type="ECO:0000313" key="9">
    <source>
        <dbReference type="Proteomes" id="UP000202485"/>
    </source>
</evidence>